<name>A0A344TNX7_9BACT</name>
<dbReference type="KEGG" id="run:DR864_22675"/>
<dbReference type="RefSeq" id="WP_114069111.1">
    <property type="nucleotide sequence ID" value="NZ_CP030850.1"/>
</dbReference>
<dbReference type="Proteomes" id="UP000251993">
    <property type="component" value="Chromosome"/>
</dbReference>
<reference evidence="2 3" key="1">
    <citation type="submission" date="2018-07" db="EMBL/GenBank/DDBJ databases">
        <title>Genome sequencing of Runella.</title>
        <authorList>
            <person name="Baek M.-G."/>
            <person name="Yi H."/>
        </authorList>
    </citation>
    <scope>NUCLEOTIDE SEQUENCE [LARGE SCALE GENOMIC DNA]</scope>
    <source>
        <strain evidence="2 3">HYN0085</strain>
    </source>
</reference>
<protein>
    <submittedName>
        <fullName evidence="2">Uncharacterized protein</fullName>
    </submittedName>
</protein>
<proteinExistence type="predicted"/>
<sequence>MKTTAQFWLIPLVFGMMHIANAQSITLDPTSSSTVRSSRNSNYFDIDKTGSNSLSGLRFSQNQMQQGGLFFSDDYNVFNLSNNSNLAGIIWNRTSSRAGIGTFSPDGKLHVLTNSTAEIPHLTLQENSNTDGARIQFANFGLTARWTLYGSNANTPTFNIFHSDFGNVAEFKNNGNTELNGFTKLGIEAPKIKMKKFTGTTPDANTHTIALDGIAFSKILSYEVLVEADDLAGTIPLKFKYKPSNDHPAGYNYRAVLRLTNLGTNPTPFIFFSDLGGQIKQKPFSILVTFEE</sequence>
<gene>
    <name evidence="2" type="ORF">DR864_22675</name>
</gene>
<dbReference type="OrthoDB" id="1183114at2"/>
<dbReference type="AlphaFoldDB" id="A0A344TNX7"/>
<evidence type="ECO:0000313" key="2">
    <source>
        <dbReference type="EMBL" id="AXE20348.1"/>
    </source>
</evidence>
<dbReference type="EMBL" id="CP030850">
    <property type="protein sequence ID" value="AXE20348.1"/>
    <property type="molecule type" value="Genomic_DNA"/>
</dbReference>
<keyword evidence="1" id="KW-0732">Signal</keyword>
<keyword evidence="3" id="KW-1185">Reference proteome</keyword>
<accession>A0A344TNX7</accession>
<feature type="chain" id="PRO_5016732507" evidence="1">
    <location>
        <begin position="23"/>
        <end position="292"/>
    </location>
</feature>
<evidence type="ECO:0000256" key="1">
    <source>
        <dbReference type="SAM" id="SignalP"/>
    </source>
</evidence>
<organism evidence="2 3">
    <name type="scientific">Runella rosea</name>
    <dbReference type="NCBI Taxonomy" id="2259595"/>
    <lineage>
        <taxon>Bacteria</taxon>
        <taxon>Pseudomonadati</taxon>
        <taxon>Bacteroidota</taxon>
        <taxon>Cytophagia</taxon>
        <taxon>Cytophagales</taxon>
        <taxon>Spirosomataceae</taxon>
        <taxon>Runella</taxon>
    </lineage>
</organism>
<feature type="signal peptide" evidence="1">
    <location>
        <begin position="1"/>
        <end position="22"/>
    </location>
</feature>
<evidence type="ECO:0000313" key="3">
    <source>
        <dbReference type="Proteomes" id="UP000251993"/>
    </source>
</evidence>